<dbReference type="EMBL" id="BPLR01010605">
    <property type="protein sequence ID" value="GIY40394.1"/>
    <property type="molecule type" value="Genomic_DNA"/>
</dbReference>
<feature type="non-terminal residue" evidence="1">
    <location>
        <position position="50"/>
    </location>
</feature>
<dbReference type="AlphaFoldDB" id="A0AAV4T3S6"/>
<sequence>MPIASEMHAIRAGLKDVTREAYICNMDVLESTTSIYKRNLYDVQQRKMHK</sequence>
<organism evidence="1 2">
    <name type="scientific">Caerostris extrusa</name>
    <name type="common">Bark spider</name>
    <name type="synonym">Caerostris bankana</name>
    <dbReference type="NCBI Taxonomy" id="172846"/>
    <lineage>
        <taxon>Eukaryota</taxon>
        <taxon>Metazoa</taxon>
        <taxon>Ecdysozoa</taxon>
        <taxon>Arthropoda</taxon>
        <taxon>Chelicerata</taxon>
        <taxon>Arachnida</taxon>
        <taxon>Araneae</taxon>
        <taxon>Araneomorphae</taxon>
        <taxon>Entelegynae</taxon>
        <taxon>Araneoidea</taxon>
        <taxon>Araneidae</taxon>
        <taxon>Caerostris</taxon>
    </lineage>
</organism>
<evidence type="ECO:0000313" key="2">
    <source>
        <dbReference type="Proteomes" id="UP001054945"/>
    </source>
</evidence>
<accession>A0AAV4T3S6</accession>
<keyword evidence="2" id="KW-1185">Reference proteome</keyword>
<reference evidence="1 2" key="1">
    <citation type="submission" date="2021-06" db="EMBL/GenBank/DDBJ databases">
        <title>Caerostris extrusa draft genome.</title>
        <authorList>
            <person name="Kono N."/>
            <person name="Arakawa K."/>
        </authorList>
    </citation>
    <scope>NUCLEOTIDE SEQUENCE [LARGE SCALE GENOMIC DNA]</scope>
</reference>
<protein>
    <submittedName>
        <fullName evidence="1">Uncharacterized protein</fullName>
    </submittedName>
</protein>
<comment type="caution">
    <text evidence="1">The sequence shown here is derived from an EMBL/GenBank/DDBJ whole genome shotgun (WGS) entry which is preliminary data.</text>
</comment>
<name>A0AAV4T3S6_CAEEX</name>
<dbReference type="Proteomes" id="UP001054945">
    <property type="component" value="Unassembled WGS sequence"/>
</dbReference>
<gene>
    <name evidence="1" type="ORF">CEXT_523741</name>
</gene>
<proteinExistence type="predicted"/>
<evidence type="ECO:0000313" key="1">
    <source>
        <dbReference type="EMBL" id="GIY40394.1"/>
    </source>
</evidence>